<dbReference type="HAMAP" id="MF_00115">
    <property type="entry name" value="MscL"/>
    <property type="match status" value="1"/>
</dbReference>
<dbReference type="PANTHER" id="PTHR30266">
    <property type="entry name" value="MECHANOSENSITIVE CHANNEL MSCL"/>
    <property type="match status" value="1"/>
</dbReference>
<dbReference type="PRINTS" id="PR01264">
    <property type="entry name" value="MECHCHANNEL"/>
</dbReference>
<comment type="caution">
    <text evidence="11">The sequence shown here is derived from an EMBL/GenBank/DDBJ whole genome shotgun (WGS) entry which is preliminary data.</text>
</comment>
<keyword evidence="8 10" id="KW-0472">Membrane</keyword>
<dbReference type="Proteomes" id="UP001218579">
    <property type="component" value="Unassembled WGS sequence"/>
</dbReference>
<dbReference type="NCBIfam" id="NF001843">
    <property type="entry name" value="PRK00567.1-4"/>
    <property type="match status" value="1"/>
</dbReference>
<evidence type="ECO:0000256" key="7">
    <source>
        <dbReference type="ARBA" id="ARBA00023065"/>
    </source>
</evidence>
<gene>
    <name evidence="10 11" type="primary">mscL</name>
    <name evidence="11" type="ORF">PQU98_11445</name>
</gene>
<evidence type="ECO:0000256" key="8">
    <source>
        <dbReference type="ARBA" id="ARBA00023136"/>
    </source>
</evidence>
<name>A0ABT5HMC8_9CAUL</name>
<keyword evidence="7 10" id="KW-0406">Ion transport</keyword>
<dbReference type="SUPFAM" id="SSF81330">
    <property type="entry name" value="Gated mechanosensitive channel"/>
    <property type="match status" value="1"/>
</dbReference>
<keyword evidence="6 10" id="KW-1133">Transmembrane helix</keyword>
<evidence type="ECO:0000313" key="11">
    <source>
        <dbReference type="EMBL" id="MDC7676749.1"/>
    </source>
</evidence>
<comment type="function">
    <text evidence="10">Channel that opens in response to stretch forces in the membrane lipid bilayer. May participate in the regulation of osmotic pressure changes within the cell.</text>
</comment>
<evidence type="ECO:0000313" key="12">
    <source>
        <dbReference type="Proteomes" id="UP001218579"/>
    </source>
</evidence>
<keyword evidence="9 10" id="KW-0407">Ion channel</keyword>
<keyword evidence="3 10" id="KW-0813">Transport</keyword>
<proteinExistence type="inferred from homology"/>
<dbReference type="Pfam" id="PF01741">
    <property type="entry name" value="MscL"/>
    <property type="match status" value="1"/>
</dbReference>
<feature type="transmembrane region" description="Helical" evidence="10">
    <location>
        <begin position="16"/>
        <end position="37"/>
    </location>
</feature>
<evidence type="ECO:0000256" key="9">
    <source>
        <dbReference type="ARBA" id="ARBA00023303"/>
    </source>
</evidence>
<sequence>MSIISEFKTFLMRGNVIDLAVGVVIGGAFGKIVTALVDNIIMPPIGLLTGGVDFSQLKWVLKPAVGDVAEVAISYGLFINTLIQFVIIGAAIFMVVKAINRLMPPPPAAPAGPTEAELLADILAELKKK</sequence>
<dbReference type="PANTHER" id="PTHR30266:SF2">
    <property type="entry name" value="LARGE-CONDUCTANCE MECHANOSENSITIVE CHANNEL"/>
    <property type="match status" value="1"/>
</dbReference>
<evidence type="ECO:0000256" key="5">
    <source>
        <dbReference type="ARBA" id="ARBA00022692"/>
    </source>
</evidence>
<dbReference type="Gene3D" id="1.10.1200.120">
    <property type="entry name" value="Large-conductance mechanosensitive channel, MscL, domain 1"/>
    <property type="match status" value="1"/>
</dbReference>
<dbReference type="RefSeq" id="WP_272745075.1">
    <property type="nucleotide sequence ID" value="NZ_JAQQKV010000002.1"/>
</dbReference>
<keyword evidence="4 10" id="KW-1003">Cell membrane</keyword>
<protein>
    <recommendedName>
        <fullName evidence="10">Large-conductance mechanosensitive channel</fullName>
    </recommendedName>
</protein>
<dbReference type="NCBIfam" id="TIGR00220">
    <property type="entry name" value="mscL"/>
    <property type="match status" value="1"/>
</dbReference>
<dbReference type="InterPro" id="IPR019823">
    <property type="entry name" value="Mechanosensitive_channel_CS"/>
</dbReference>
<evidence type="ECO:0000256" key="6">
    <source>
        <dbReference type="ARBA" id="ARBA00022989"/>
    </source>
</evidence>
<dbReference type="EMBL" id="JAQQKV010000002">
    <property type="protein sequence ID" value="MDC7676749.1"/>
    <property type="molecule type" value="Genomic_DNA"/>
</dbReference>
<organism evidence="11 12">
    <name type="scientific">Asticcacaulis machinosus</name>
    <dbReference type="NCBI Taxonomy" id="2984211"/>
    <lineage>
        <taxon>Bacteria</taxon>
        <taxon>Pseudomonadati</taxon>
        <taxon>Pseudomonadota</taxon>
        <taxon>Alphaproteobacteria</taxon>
        <taxon>Caulobacterales</taxon>
        <taxon>Caulobacteraceae</taxon>
        <taxon>Asticcacaulis</taxon>
    </lineage>
</organism>
<comment type="similarity">
    <text evidence="2 10">Belongs to the MscL family.</text>
</comment>
<evidence type="ECO:0000256" key="3">
    <source>
        <dbReference type="ARBA" id="ARBA00022448"/>
    </source>
</evidence>
<dbReference type="PROSITE" id="PS01327">
    <property type="entry name" value="MSCL"/>
    <property type="match status" value="1"/>
</dbReference>
<accession>A0ABT5HMC8</accession>
<keyword evidence="5 10" id="KW-0812">Transmembrane</keyword>
<evidence type="ECO:0000256" key="2">
    <source>
        <dbReference type="ARBA" id="ARBA00007254"/>
    </source>
</evidence>
<dbReference type="InterPro" id="IPR001185">
    <property type="entry name" value="MS_channel"/>
</dbReference>
<keyword evidence="10" id="KW-0997">Cell inner membrane</keyword>
<evidence type="ECO:0000256" key="1">
    <source>
        <dbReference type="ARBA" id="ARBA00004651"/>
    </source>
</evidence>
<dbReference type="InterPro" id="IPR037673">
    <property type="entry name" value="MSC/AndL"/>
</dbReference>
<keyword evidence="12" id="KW-1185">Reference proteome</keyword>
<reference evidence="11 12" key="1">
    <citation type="submission" date="2023-01" db="EMBL/GenBank/DDBJ databases">
        <title>Novel species of the genus Asticcacaulis isolated from rivers.</title>
        <authorList>
            <person name="Lu H."/>
        </authorList>
    </citation>
    <scope>NUCLEOTIDE SEQUENCE [LARGE SCALE GENOMIC DNA]</scope>
    <source>
        <strain evidence="11 12">LKC15W</strain>
    </source>
</reference>
<evidence type="ECO:0000256" key="10">
    <source>
        <dbReference type="HAMAP-Rule" id="MF_00115"/>
    </source>
</evidence>
<dbReference type="InterPro" id="IPR036019">
    <property type="entry name" value="MscL_channel"/>
</dbReference>
<comment type="subunit">
    <text evidence="10">Homopentamer.</text>
</comment>
<feature type="transmembrane region" description="Helical" evidence="10">
    <location>
        <begin position="72"/>
        <end position="96"/>
    </location>
</feature>
<comment type="subcellular location">
    <subcellularLocation>
        <location evidence="10">Cell inner membrane</location>
        <topology evidence="10">Multi-pass membrane protein</topology>
    </subcellularLocation>
    <subcellularLocation>
        <location evidence="1">Cell membrane</location>
        <topology evidence="1">Multi-pass membrane protein</topology>
    </subcellularLocation>
</comment>
<evidence type="ECO:0000256" key="4">
    <source>
        <dbReference type="ARBA" id="ARBA00022475"/>
    </source>
</evidence>